<dbReference type="SUPFAM" id="SSF46689">
    <property type="entry name" value="Homeodomain-like"/>
    <property type="match status" value="1"/>
</dbReference>
<dbReference type="InterPro" id="IPR050109">
    <property type="entry name" value="HTH-type_TetR-like_transc_reg"/>
</dbReference>
<keyword evidence="2 4" id="KW-0238">DNA-binding</keyword>
<keyword evidence="3" id="KW-0804">Transcription</keyword>
<evidence type="ECO:0000256" key="2">
    <source>
        <dbReference type="ARBA" id="ARBA00023125"/>
    </source>
</evidence>
<sequence length="196" mass="21442">MAPESSSGGRRSDAQRNRSRILEVAYRAFSDDPDVSLNSIAKLVGVGAGTLYRHFPTREALLLAVYQEEVEQLVGSVDRMLEHEEPLDAFRSWARKLAAYARIKHGIGEALTSPEAQEVIGATWTPVSRAIARLLAAAAERGEVREGVDPDDVILLLSALWRVPEGEAGLAQADRLLELIVDALRPRTGVQVRPPK</sequence>
<evidence type="ECO:0000256" key="3">
    <source>
        <dbReference type="ARBA" id="ARBA00023163"/>
    </source>
</evidence>
<evidence type="ECO:0000313" key="6">
    <source>
        <dbReference type="EMBL" id="MDN4599465.1"/>
    </source>
</evidence>
<dbReference type="PANTHER" id="PTHR30055:SF234">
    <property type="entry name" value="HTH-TYPE TRANSCRIPTIONAL REGULATOR BETI"/>
    <property type="match status" value="1"/>
</dbReference>
<dbReference type="PROSITE" id="PS50977">
    <property type="entry name" value="HTH_TETR_2"/>
    <property type="match status" value="1"/>
</dbReference>
<dbReference type="InterPro" id="IPR001647">
    <property type="entry name" value="HTH_TetR"/>
</dbReference>
<dbReference type="RefSeq" id="WP_301220806.1">
    <property type="nucleotide sequence ID" value="NZ_JAROCB010000007.1"/>
</dbReference>
<dbReference type="Gene3D" id="1.10.357.10">
    <property type="entry name" value="Tetracycline Repressor, domain 2"/>
    <property type="match status" value="1"/>
</dbReference>
<feature type="domain" description="HTH tetR-type" evidence="5">
    <location>
        <begin position="15"/>
        <end position="73"/>
    </location>
</feature>
<dbReference type="Pfam" id="PF00440">
    <property type="entry name" value="TetR_N"/>
    <property type="match status" value="1"/>
</dbReference>
<evidence type="ECO:0000259" key="5">
    <source>
        <dbReference type="PROSITE" id="PS50977"/>
    </source>
</evidence>
<reference evidence="6" key="1">
    <citation type="submission" date="2023-03" db="EMBL/GenBank/DDBJ databases">
        <title>MT1 and MT2 Draft Genomes of Novel Species.</title>
        <authorList>
            <person name="Venkateswaran K."/>
        </authorList>
    </citation>
    <scope>NUCLEOTIDE SEQUENCE</scope>
    <source>
        <strain evidence="6">F6_8S_P_1A</strain>
    </source>
</reference>
<dbReference type="InterPro" id="IPR009057">
    <property type="entry name" value="Homeodomain-like_sf"/>
</dbReference>
<dbReference type="InterPro" id="IPR036271">
    <property type="entry name" value="Tet_transcr_reg_TetR-rel_C_sf"/>
</dbReference>
<protein>
    <submittedName>
        <fullName evidence="6">TetR/AcrR family transcriptional regulator</fullName>
    </submittedName>
</protein>
<evidence type="ECO:0000256" key="1">
    <source>
        <dbReference type="ARBA" id="ARBA00023015"/>
    </source>
</evidence>
<dbReference type="PANTHER" id="PTHR30055">
    <property type="entry name" value="HTH-TYPE TRANSCRIPTIONAL REGULATOR RUTR"/>
    <property type="match status" value="1"/>
</dbReference>
<accession>A0ABT8J305</accession>
<evidence type="ECO:0000313" key="7">
    <source>
        <dbReference type="Proteomes" id="UP001174210"/>
    </source>
</evidence>
<keyword evidence="7" id="KW-1185">Reference proteome</keyword>
<name>A0ABT8J305_9MICO</name>
<proteinExistence type="predicted"/>
<organism evidence="6 7">
    <name type="scientific">Leifsonia virtsii</name>
    <dbReference type="NCBI Taxonomy" id="3035915"/>
    <lineage>
        <taxon>Bacteria</taxon>
        <taxon>Bacillati</taxon>
        <taxon>Actinomycetota</taxon>
        <taxon>Actinomycetes</taxon>
        <taxon>Micrococcales</taxon>
        <taxon>Microbacteriaceae</taxon>
        <taxon>Leifsonia</taxon>
    </lineage>
</organism>
<dbReference type="SUPFAM" id="SSF48498">
    <property type="entry name" value="Tetracyclin repressor-like, C-terminal domain"/>
    <property type="match status" value="1"/>
</dbReference>
<keyword evidence="1" id="KW-0805">Transcription regulation</keyword>
<comment type="caution">
    <text evidence="6">The sequence shown here is derived from an EMBL/GenBank/DDBJ whole genome shotgun (WGS) entry which is preliminary data.</text>
</comment>
<feature type="DNA-binding region" description="H-T-H motif" evidence="4">
    <location>
        <begin position="36"/>
        <end position="55"/>
    </location>
</feature>
<dbReference type="InterPro" id="IPR049445">
    <property type="entry name" value="TetR_SbtR-like_C"/>
</dbReference>
<dbReference type="Pfam" id="PF21597">
    <property type="entry name" value="TetR_C_43"/>
    <property type="match status" value="1"/>
</dbReference>
<evidence type="ECO:0000256" key="4">
    <source>
        <dbReference type="PROSITE-ProRule" id="PRU00335"/>
    </source>
</evidence>
<dbReference type="Proteomes" id="UP001174210">
    <property type="component" value="Unassembled WGS sequence"/>
</dbReference>
<dbReference type="EMBL" id="JAROCB010000007">
    <property type="protein sequence ID" value="MDN4599465.1"/>
    <property type="molecule type" value="Genomic_DNA"/>
</dbReference>
<gene>
    <name evidence="6" type="ORF">P5G59_20110</name>
</gene>